<dbReference type="EMBL" id="JBEPMA010000004">
    <property type="protein sequence ID" value="MET3617418.1"/>
    <property type="molecule type" value="Genomic_DNA"/>
</dbReference>
<sequence length="164" mass="18529">MNKKTSESKTIYTYGIMPKDINSGGTLYGPVLFDIADHNSGTTILRHLRSRIATVSCDSLQFIKPTYKGDFLTAVTIVSGVGNTSVETFTKFYREVSMTGEKEIVATCFLTFKAKEVQPGSIPGIIPENDEEKIIIDGFENRRKINKLRRTENERIQKYLNCNY</sequence>
<accession>A0ABV2J9Y7</accession>
<comment type="caution">
    <text evidence="5">The sequence shown here is derived from an EMBL/GenBank/DDBJ whole genome shotgun (WGS) entry which is preliminary data.</text>
</comment>
<evidence type="ECO:0000256" key="2">
    <source>
        <dbReference type="ARBA" id="ARBA00022801"/>
    </source>
</evidence>
<comment type="similarity">
    <text evidence="1">Belongs to the acyl coenzyme A hydrolase family.</text>
</comment>
<dbReference type="PANTHER" id="PTHR11049:SF24">
    <property type="entry name" value="CYTOSOLIC ACYL COENZYME A THIOESTER HYDROLASE"/>
    <property type="match status" value="1"/>
</dbReference>
<dbReference type="InterPro" id="IPR040170">
    <property type="entry name" value="Cytosol_ACT"/>
</dbReference>
<evidence type="ECO:0000256" key="1">
    <source>
        <dbReference type="ARBA" id="ARBA00010458"/>
    </source>
</evidence>
<protein>
    <submittedName>
        <fullName evidence="5">Acyl-CoA hydrolase</fullName>
    </submittedName>
</protein>
<evidence type="ECO:0000259" key="4">
    <source>
        <dbReference type="PROSITE" id="PS51770"/>
    </source>
</evidence>
<keyword evidence="6" id="KW-1185">Reference proteome</keyword>
<dbReference type="Gene3D" id="3.10.129.10">
    <property type="entry name" value="Hotdog Thioesterase"/>
    <property type="match status" value="1"/>
</dbReference>
<dbReference type="Proteomes" id="UP001549162">
    <property type="component" value="Unassembled WGS sequence"/>
</dbReference>
<dbReference type="SUPFAM" id="SSF54637">
    <property type="entry name" value="Thioesterase/thiol ester dehydrase-isomerase"/>
    <property type="match status" value="1"/>
</dbReference>
<feature type="domain" description="HotDog ACOT-type" evidence="4">
    <location>
        <begin position="6"/>
        <end position="118"/>
    </location>
</feature>
<dbReference type="InterPro" id="IPR029069">
    <property type="entry name" value="HotDog_dom_sf"/>
</dbReference>
<dbReference type="InterPro" id="IPR033120">
    <property type="entry name" value="HOTDOG_ACOT"/>
</dbReference>
<organism evidence="5 6">
    <name type="scientific">Peptoniphilus olsenii</name>
    <dbReference type="NCBI Taxonomy" id="411570"/>
    <lineage>
        <taxon>Bacteria</taxon>
        <taxon>Bacillati</taxon>
        <taxon>Bacillota</taxon>
        <taxon>Tissierellia</taxon>
        <taxon>Tissierellales</taxon>
        <taxon>Peptoniphilaceae</taxon>
        <taxon>Peptoniphilus</taxon>
    </lineage>
</organism>
<reference evidence="5 6" key="1">
    <citation type="submission" date="2024-06" db="EMBL/GenBank/DDBJ databases">
        <title>Genomic Encyclopedia of Type Strains, Phase IV (KMG-IV): sequencing the most valuable type-strain genomes for metagenomic binning, comparative biology and taxonomic classification.</title>
        <authorList>
            <person name="Goeker M."/>
        </authorList>
    </citation>
    <scope>NUCLEOTIDE SEQUENCE [LARGE SCALE GENOMIC DNA]</scope>
    <source>
        <strain evidence="5 6">DSM 21460</strain>
    </source>
</reference>
<name>A0ABV2J9Y7_9FIRM</name>
<gene>
    <name evidence="5" type="ORF">ABID14_001047</name>
</gene>
<keyword evidence="2 3" id="KW-0378">Hydrolase</keyword>
<evidence type="ECO:0000256" key="3">
    <source>
        <dbReference type="PROSITE-ProRule" id="PRU01106"/>
    </source>
</evidence>
<dbReference type="RefSeq" id="WP_354367846.1">
    <property type="nucleotide sequence ID" value="NZ_JBEPMA010000004.1"/>
</dbReference>
<evidence type="ECO:0000313" key="6">
    <source>
        <dbReference type="Proteomes" id="UP001549162"/>
    </source>
</evidence>
<dbReference type="InterPro" id="IPR006683">
    <property type="entry name" value="Thioestr_dom"/>
</dbReference>
<proteinExistence type="inferred from homology"/>
<dbReference type="CDD" id="cd03442">
    <property type="entry name" value="BFIT_BACH"/>
    <property type="match status" value="1"/>
</dbReference>
<dbReference type="PROSITE" id="PS51770">
    <property type="entry name" value="HOTDOG_ACOT"/>
    <property type="match status" value="1"/>
</dbReference>
<evidence type="ECO:0000313" key="5">
    <source>
        <dbReference type="EMBL" id="MET3617418.1"/>
    </source>
</evidence>
<dbReference type="Pfam" id="PF03061">
    <property type="entry name" value="4HBT"/>
    <property type="match status" value="1"/>
</dbReference>
<dbReference type="GO" id="GO:0016787">
    <property type="term" value="F:hydrolase activity"/>
    <property type="evidence" value="ECO:0007669"/>
    <property type="project" value="UniProtKB-KW"/>
</dbReference>
<dbReference type="PANTHER" id="PTHR11049">
    <property type="entry name" value="ACYL COENZYME A THIOESTER HYDROLASE"/>
    <property type="match status" value="1"/>
</dbReference>